<keyword evidence="2" id="KW-1185">Reference proteome</keyword>
<reference evidence="1 2" key="1">
    <citation type="journal article" date="2019" name="New Phytol.">
        <title>Comparative genomics reveals unique wood-decay strategies and fruiting body development in the Schizophyllaceae.</title>
        <authorList>
            <person name="Almasi E."/>
            <person name="Sahu N."/>
            <person name="Krizsan K."/>
            <person name="Balint B."/>
            <person name="Kovacs G.M."/>
            <person name="Kiss B."/>
            <person name="Cseklye J."/>
            <person name="Drula E."/>
            <person name="Henrissat B."/>
            <person name="Nagy I."/>
            <person name="Chovatia M."/>
            <person name="Adam C."/>
            <person name="LaButti K."/>
            <person name="Lipzen A."/>
            <person name="Riley R."/>
            <person name="Grigoriev I.V."/>
            <person name="Nagy L.G."/>
        </authorList>
    </citation>
    <scope>NUCLEOTIDE SEQUENCE [LARGE SCALE GENOMIC DNA]</scope>
    <source>
        <strain evidence="1 2">NL-1724</strain>
    </source>
</reference>
<comment type="caution">
    <text evidence="1">The sequence shown here is derived from an EMBL/GenBank/DDBJ whole genome shotgun (WGS) entry which is preliminary data.</text>
</comment>
<evidence type="ECO:0000313" key="1">
    <source>
        <dbReference type="EMBL" id="TRM70256.1"/>
    </source>
</evidence>
<organism evidence="1 2">
    <name type="scientific">Schizophyllum amplum</name>
    <dbReference type="NCBI Taxonomy" id="97359"/>
    <lineage>
        <taxon>Eukaryota</taxon>
        <taxon>Fungi</taxon>
        <taxon>Dikarya</taxon>
        <taxon>Basidiomycota</taxon>
        <taxon>Agaricomycotina</taxon>
        <taxon>Agaricomycetes</taxon>
        <taxon>Agaricomycetidae</taxon>
        <taxon>Agaricales</taxon>
        <taxon>Schizophyllaceae</taxon>
        <taxon>Schizophyllum</taxon>
    </lineage>
</organism>
<proteinExistence type="predicted"/>
<dbReference type="AlphaFoldDB" id="A0A550CZQ7"/>
<gene>
    <name evidence="1" type="ORF">BD626DRAFT_26162</name>
</gene>
<dbReference type="Proteomes" id="UP000320762">
    <property type="component" value="Unassembled WGS sequence"/>
</dbReference>
<evidence type="ECO:0000313" key="2">
    <source>
        <dbReference type="Proteomes" id="UP000320762"/>
    </source>
</evidence>
<protein>
    <submittedName>
        <fullName evidence="1">Uncharacterized protein</fullName>
    </submittedName>
</protein>
<accession>A0A550CZQ7</accession>
<dbReference type="EMBL" id="VDMD01000001">
    <property type="protein sequence ID" value="TRM70256.1"/>
    <property type="molecule type" value="Genomic_DNA"/>
</dbReference>
<name>A0A550CZQ7_9AGAR</name>
<sequence length="245" mass="27396">MHQGGHYVDYVAGNGSTGAPVVASSHHKRFVSDTRYPYAHEGRSTAPAHQQIAPRQAHQPTFERRHVDRDEGFIWLSLLLPRNKRNRYLIRCAGAFPALVRSKEAKYLLLKDVISLCRDFKAGSTGYTYTTSQAATTDHEEKQAMRELSRECGIEVADDSDLLDKAFYYIVALAAVYHKAVDLDRAEEPFWPTFIGNGGAISKSAAIARIAIQSSPITRGKPIPEDFEKCIEMSTYVQLFQSDTV</sequence>